<dbReference type="GO" id="GO:0016853">
    <property type="term" value="F:isomerase activity"/>
    <property type="evidence" value="ECO:0007669"/>
    <property type="project" value="UniProtKB-KW"/>
</dbReference>
<evidence type="ECO:0000259" key="1">
    <source>
        <dbReference type="Pfam" id="PF01261"/>
    </source>
</evidence>
<dbReference type="EMBL" id="JAPQFJ010000022">
    <property type="protein sequence ID" value="MCY6960194.1"/>
    <property type="molecule type" value="Genomic_DNA"/>
</dbReference>
<keyword evidence="2" id="KW-0413">Isomerase</keyword>
<dbReference type="PANTHER" id="PTHR12110">
    <property type="entry name" value="HYDROXYPYRUVATE ISOMERASE"/>
    <property type="match status" value="1"/>
</dbReference>
<name>A0ABT4DCZ3_9CLOT</name>
<dbReference type="RefSeq" id="WP_268062631.1">
    <property type="nucleotide sequence ID" value="NZ_JAPQFJ010000022.1"/>
</dbReference>
<feature type="domain" description="Xylose isomerase-like TIM barrel" evidence="1">
    <location>
        <begin position="19"/>
        <end position="258"/>
    </location>
</feature>
<dbReference type="Proteomes" id="UP001144612">
    <property type="component" value="Unassembled WGS sequence"/>
</dbReference>
<evidence type="ECO:0000313" key="2">
    <source>
        <dbReference type="EMBL" id="MCY6960194.1"/>
    </source>
</evidence>
<protein>
    <submittedName>
        <fullName evidence="2">Sugar phosphate isomerase/epimerase</fullName>
    </submittedName>
</protein>
<reference evidence="2" key="1">
    <citation type="submission" date="2022-12" db="EMBL/GenBank/DDBJ databases">
        <title>Clostridium sp. nov., isolated from industrial wastewater.</title>
        <authorList>
            <person name="Jiayan W."/>
        </authorList>
    </citation>
    <scope>NUCLEOTIDE SEQUENCE</scope>
    <source>
        <strain evidence="2">ZC22-4</strain>
    </source>
</reference>
<dbReference type="InterPro" id="IPR050312">
    <property type="entry name" value="IolE/XylAMocC-like"/>
</dbReference>
<gene>
    <name evidence="2" type="ORF">OW729_16375</name>
</gene>
<evidence type="ECO:0000313" key="3">
    <source>
        <dbReference type="Proteomes" id="UP001144612"/>
    </source>
</evidence>
<dbReference type="Pfam" id="PF01261">
    <property type="entry name" value="AP_endonuc_2"/>
    <property type="match status" value="1"/>
</dbReference>
<organism evidence="2 3">
    <name type="scientific">Clostridium brassicae</name>
    <dbReference type="NCBI Taxonomy" id="2999072"/>
    <lineage>
        <taxon>Bacteria</taxon>
        <taxon>Bacillati</taxon>
        <taxon>Bacillota</taxon>
        <taxon>Clostridia</taxon>
        <taxon>Eubacteriales</taxon>
        <taxon>Clostridiaceae</taxon>
        <taxon>Clostridium</taxon>
    </lineage>
</organism>
<keyword evidence="3" id="KW-1185">Reference proteome</keyword>
<dbReference type="Gene3D" id="3.20.20.150">
    <property type="entry name" value="Divalent-metal-dependent TIM barrel enzymes"/>
    <property type="match status" value="1"/>
</dbReference>
<proteinExistence type="predicted"/>
<dbReference type="InterPro" id="IPR036237">
    <property type="entry name" value="Xyl_isomerase-like_sf"/>
</dbReference>
<dbReference type="SUPFAM" id="SSF51658">
    <property type="entry name" value="Xylose isomerase-like"/>
    <property type="match status" value="1"/>
</dbReference>
<sequence length="264" mass="30943">MKYIGYAASAGEKNIYDTIDYAKNNGFNAVEININMPIYFPEKFSKEERGIINSYRKDKDIELTLHAPEDISLLQLQKGIRDAAINRLKEVIDFGFHIGASRMTMHIGSAVCFTLTDRKTYMDELFYDEYKDVLISTLKELIDYSKGKLKLCVENSGRFPKKVVQEVLEEMLEREEELFLTWDIGHSYENKYEEVEFFLKHLDRIRTCHIHDNNGISDHQVIGTGDVDFKWHFQKMGGRDIVYIIEVRPREKAFESLKELKYLI</sequence>
<comment type="caution">
    <text evidence="2">The sequence shown here is derived from an EMBL/GenBank/DDBJ whole genome shotgun (WGS) entry which is preliminary data.</text>
</comment>
<accession>A0ABT4DCZ3</accession>
<dbReference type="InterPro" id="IPR013022">
    <property type="entry name" value="Xyl_isomerase-like_TIM-brl"/>
</dbReference>
<dbReference type="PANTHER" id="PTHR12110:SF21">
    <property type="entry name" value="XYLOSE ISOMERASE-LIKE TIM BARREL DOMAIN-CONTAINING PROTEIN"/>
    <property type="match status" value="1"/>
</dbReference>